<evidence type="ECO:0000256" key="4">
    <source>
        <dbReference type="ARBA" id="ARBA00022989"/>
    </source>
</evidence>
<dbReference type="Pfam" id="PF03176">
    <property type="entry name" value="MMPL"/>
    <property type="match status" value="1"/>
</dbReference>
<evidence type="ECO:0000259" key="7">
    <source>
        <dbReference type="Pfam" id="PF03176"/>
    </source>
</evidence>
<dbReference type="AlphaFoldDB" id="A0AAV5N4H0"/>
<evidence type="ECO:0000313" key="9">
    <source>
        <dbReference type="Proteomes" id="UP001058124"/>
    </source>
</evidence>
<feature type="transmembrane region" description="Helical" evidence="6">
    <location>
        <begin position="259"/>
        <end position="278"/>
    </location>
</feature>
<dbReference type="GO" id="GO:0005886">
    <property type="term" value="C:plasma membrane"/>
    <property type="evidence" value="ECO:0007669"/>
    <property type="project" value="UniProtKB-SubCell"/>
</dbReference>
<dbReference type="SUPFAM" id="SSF82866">
    <property type="entry name" value="Multidrug efflux transporter AcrB transmembrane domain"/>
    <property type="match status" value="2"/>
</dbReference>
<dbReference type="PANTHER" id="PTHR33406">
    <property type="entry name" value="MEMBRANE PROTEIN MJ1562-RELATED"/>
    <property type="match status" value="1"/>
</dbReference>
<feature type="transmembrane region" description="Helical" evidence="6">
    <location>
        <begin position="717"/>
        <end position="736"/>
    </location>
</feature>
<dbReference type="Gene3D" id="1.20.1640.10">
    <property type="entry name" value="Multidrug efflux transporter AcrB transmembrane domain"/>
    <property type="match status" value="2"/>
</dbReference>
<name>A0AAV5N4H0_9GAMM</name>
<evidence type="ECO:0000256" key="5">
    <source>
        <dbReference type="ARBA" id="ARBA00023136"/>
    </source>
</evidence>
<organism evidence="8 9">
    <name type="scientific">Leminorella grimontii</name>
    <dbReference type="NCBI Taxonomy" id="82981"/>
    <lineage>
        <taxon>Bacteria</taxon>
        <taxon>Pseudomonadati</taxon>
        <taxon>Pseudomonadota</taxon>
        <taxon>Gammaproteobacteria</taxon>
        <taxon>Enterobacterales</taxon>
        <taxon>Budviciaceae</taxon>
        <taxon>Leminorella</taxon>
    </lineage>
</organism>
<keyword evidence="9" id="KW-1185">Reference proteome</keyword>
<comment type="subcellular location">
    <subcellularLocation>
        <location evidence="1">Cell membrane</location>
        <topology evidence="1">Multi-pass membrane protein</topology>
    </subcellularLocation>
</comment>
<gene>
    <name evidence="8" type="ORF">SOASR030_20010</name>
</gene>
<accession>A0AAV5N4H0</accession>
<feature type="transmembrane region" description="Helical" evidence="6">
    <location>
        <begin position="686"/>
        <end position="705"/>
    </location>
</feature>
<protein>
    <submittedName>
        <fullName evidence="8">Membrane protein</fullName>
    </submittedName>
</protein>
<keyword evidence="5 6" id="KW-0472">Membrane</keyword>
<dbReference type="PANTHER" id="PTHR33406:SF13">
    <property type="entry name" value="MEMBRANE PROTEIN YDFJ"/>
    <property type="match status" value="1"/>
</dbReference>
<keyword evidence="4 6" id="KW-1133">Transmembrane helix</keyword>
<sequence>MKNAIFRPDIHRRLALGWLACTIALLATLILILPNSRLNSSVMALLPNKHAQNVPPELEEGFNQRLDRQLVWLISPPSGDSSAPAAWWQQQLQQTSALRDITGRMDESHQLSWGKFYFDHRYPLLDEATRTRLTASPSAQADWVLSQVYSPFAGVSAAELSGDPLLAMRSSQMDQQLSAGPLTLSQGWLTGRDERGRTWFLIRGELSASSYDIQSARQTVERLNALKAQLEQKWPGAKVLQRGTLFYSDYASQQAQNDISTIGTVSGLGIIVLILLVFRSLRPLWLTLLSLSVGALCGSVAVFALFGEIHVMTLVMSTSVVGISIDYALHYLTERLIHGNEESTLVSMKKLFPALVLAVASSAVAYLLLFIAPFPGLQQLAIFAAAGLCGAFLTVICWYPHLSRQLRVRPHLRPAFFSRWIDGWRNQKAIRFGIPLLALVVAAIGISQLRVDDDIRKLQTLPPEFQRQEQQIAALTGQHSDQKWFMVFGDSPQQTLERLEPLGKALEAAKQEGALQGYRCMPFPSERQQRSNIALVNQRAPDVVQRLQNAGLPARFTPLPDAPASLDDWLKSPASEGWRLLWLSLPDGRSAVLVPVNGVKRPDALRQLANTNTGVVWVDKHSEYSSLFSVYRQHLTTILAVTVAVIAVLFLFRFGLRQGIRCLIPTLLSLGIGLSVLGLSGQTLNLFSLLALVLVLGIGIDYTLFFSNPSGTPSTSMLSIFMAALTTELSFGLLAASGTQAIAGFGLVLSGGIFTAFLLSPLALPSLPLDESSLGNTPSEKESS</sequence>
<feature type="transmembrane region" description="Helical" evidence="6">
    <location>
        <begin position="635"/>
        <end position="655"/>
    </location>
</feature>
<comment type="caution">
    <text evidence="8">The sequence shown here is derived from an EMBL/GenBank/DDBJ whole genome shotgun (WGS) entry which is preliminary data.</text>
</comment>
<reference evidence="8" key="1">
    <citation type="submission" date="2022-06" db="EMBL/GenBank/DDBJ databases">
        <title>Draft genome sequences of Leminorella grimontii str. JCM5902.</title>
        <authorList>
            <person name="Wakabayashi Y."/>
            <person name="Kojima K."/>
        </authorList>
    </citation>
    <scope>NUCLEOTIDE SEQUENCE</scope>
    <source>
        <strain evidence="8">JCM 5902</strain>
    </source>
</reference>
<feature type="domain" description="Membrane transport protein MMPL" evidence="7">
    <location>
        <begin position="218"/>
        <end position="400"/>
    </location>
</feature>
<evidence type="ECO:0000256" key="2">
    <source>
        <dbReference type="ARBA" id="ARBA00022475"/>
    </source>
</evidence>
<dbReference type="InterPro" id="IPR004869">
    <property type="entry name" value="MMPL_dom"/>
</dbReference>
<feature type="transmembrane region" description="Helical" evidence="6">
    <location>
        <begin position="380"/>
        <end position="399"/>
    </location>
</feature>
<keyword evidence="3 6" id="KW-0812">Transmembrane</keyword>
<evidence type="ECO:0000256" key="6">
    <source>
        <dbReference type="SAM" id="Phobius"/>
    </source>
</evidence>
<feature type="transmembrane region" description="Helical" evidence="6">
    <location>
        <begin position="285"/>
        <end position="306"/>
    </location>
</feature>
<feature type="transmembrane region" description="Helical" evidence="6">
    <location>
        <begin position="429"/>
        <end position="449"/>
    </location>
</feature>
<proteinExistence type="predicted"/>
<feature type="transmembrane region" description="Helical" evidence="6">
    <location>
        <begin position="312"/>
        <end position="332"/>
    </location>
</feature>
<evidence type="ECO:0000256" key="3">
    <source>
        <dbReference type="ARBA" id="ARBA00022692"/>
    </source>
</evidence>
<dbReference type="InterPro" id="IPR050545">
    <property type="entry name" value="Mycobact_MmpL"/>
</dbReference>
<dbReference type="EMBL" id="BRLH01000003">
    <property type="protein sequence ID" value="GKX55889.1"/>
    <property type="molecule type" value="Genomic_DNA"/>
</dbReference>
<evidence type="ECO:0000313" key="8">
    <source>
        <dbReference type="EMBL" id="GKX55889.1"/>
    </source>
</evidence>
<evidence type="ECO:0000256" key="1">
    <source>
        <dbReference type="ARBA" id="ARBA00004651"/>
    </source>
</evidence>
<feature type="transmembrane region" description="Helical" evidence="6">
    <location>
        <begin position="352"/>
        <end position="374"/>
    </location>
</feature>
<dbReference type="Proteomes" id="UP001058124">
    <property type="component" value="Unassembled WGS sequence"/>
</dbReference>
<keyword evidence="2" id="KW-1003">Cell membrane</keyword>
<dbReference type="RefSeq" id="WP_051155605.1">
    <property type="nucleotide sequence ID" value="NZ_BRLH01000003.1"/>
</dbReference>
<feature type="transmembrane region" description="Helical" evidence="6">
    <location>
        <begin position="742"/>
        <end position="764"/>
    </location>
</feature>